<dbReference type="RefSeq" id="WP_211912612.1">
    <property type="nucleotide sequence ID" value="NZ_CP036498.1"/>
</dbReference>
<keyword evidence="1" id="KW-0175">Coiled coil</keyword>
<protein>
    <submittedName>
        <fullName evidence="3">Uncharacterized protein</fullName>
    </submittedName>
</protein>
<evidence type="ECO:0000256" key="2">
    <source>
        <dbReference type="SAM" id="Phobius"/>
    </source>
</evidence>
<feature type="coiled-coil region" evidence="1">
    <location>
        <begin position="76"/>
        <end position="103"/>
    </location>
</feature>
<evidence type="ECO:0000256" key="1">
    <source>
        <dbReference type="SAM" id="Coils"/>
    </source>
</evidence>
<feature type="transmembrane region" description="Helical" evidence="2">
    <location>
        <begin position="12"/>
        <end position="33"/>
    </location>
</feature>
<proteinExistence type="predicted"/>
<dbReference type="EMBL" id="CP036498">
    <property type="protein sequence ID" value="QUS39068.1"/>
    <property type="molecule type" value="Genomic_DNA"/>
</dbReference>
<keyword evidence="2" id="KW-1133">Transmembrane helix</keyword>
<keyword evidence="4" id="KW-1185">Reference proteome</keyword>
<accession>A0ABX8A5Q7</accession>
<gene>
    <name evidence="3" type="ORF">RPMA_09650</name>
</gene>
<reference evidence="3 4" key="1">
    <citation type="submission" date="2019-02" db="EMBL/GenBank/DDBJ databases">
        <title>Emended description of the genus Rhodopseudomonas and description of Rhodopseudomonas albus sp. nov., a non-phototrophic, heavy-metal-tolerant bacterium isolated from garden soil.</title>
        <authorList>
            <person name="Bao Z."/>
            <person name="Cao W.W."/>
            <person name="Sato Y."/>
            <person name="Nishizawa T."/>
            <person name="Zhao J."/>
            <person name="Guo Y."/>
            <person name="Ohta H."/>
        </authorList>
    </citation>
    <scope>NUCLEOTIDE SEQUENCE [LARGE SCALE GENOMIC DNA]</scope>
    <source>
        <strain evidence="3 4">SK50-23</strain>
    </source>
</reference>
<evidence type="ECO:0000313" key="3">
    <source>
        <dbReference type="EMBL" id="QUS39068.1"/>
    </source>
</evidence>
<keyword evidence="2" id="KW-0472">Membrane</keyword>
<sequence>MSEGEKKHPLQIGIIAVVATITVCSGIFFTWVAPTLTASVNHELTLTKERLSAETERSALHKRAADEIQKRADAQNDASRSQIEQLKGDLASLREKLFVAEMANSLTADNPYPAGIDAVKIGDLKTKVAEEYDPSMIEETGRNVAVKRGGDLFRRVVYRHSSTDKTKGIVDDIVFDLSTFERIRDSNLPRIPKGWLESALKRSLGEPMVVGTDSNCLMWKTLRKEVVYFQPDRGDRFSINGLVSYPAGCDITDEQIKRYRKP</sequence>
<evidence type="ECO:0000313" key="4">
    <source>
        <dbReference type="Proteomes" id="UP000682843"/>
    </source>
</evidence>
<dbReference type="Proteomes" id="UP000682843">
    <property type="component" value="Chromosome"/>
</dbReference>
<keyword evidence="2" id="KW-0812">Transmembrane</keyword>
<name>A0ABX8A5Q7_9BRAD</name>
<organism evidence="3 4">
    <name type="scientific">Tardiphaga alba</name>
    <dbReference type="NCBI Taxonomy" id="340268"/>
    <lineage>
        <taxon>Bacteria</taxon>
        <taxon>Pseudomonadati</taxon>
        <taxon>Pseudomonadota</taxon>
        <taxon>Alphaproteobacteria</taxon>
        <taxon>Hyphomicrobiales</taxon>
        <taxon>Nitrobacteraceae</taxon>
        <taxon>Tardiphaga</taxon>
    </lineage>
</organism>